<gene>
    <name evidence="4" type="ORF">D7Z26_13860</name>
</gene>
<dbReference type="Pfam" id="PF00550">
    <property type="entry name" value="PP-binding"/>
    <property type="match status" value="1"/>
</dbReference>
<keyword evidence="5" id="KW-1185">Reference proteome</keyword>
<dbReference type="Gene3D" id="1.10.1200.10">
    <property type="entry name" value="ACP-like"/>
    <property type="match status" value="1"/>
</dbReference>
<evidence type="ECO:0000256" key="1">
    <source>
        <dbReference type="ARBA" id="ARBA00022450"/>
    </source>
</evidence>
<dbReference type="EMBL" id="RBZM01000005">
    <property type="protein sequence ID" value="RKP54431.1"/>
    <property type="molecule type" value="Genomic_DNA"/>
</dbReference>
<keyword evidence="1" id="KW-0596">Phosphopantetheine</keyword>
<dbReference type="InterPro" id="IPR009081">
    <property type="entry name" value="PP-bd_ACP"/>
</dbReference>
<dbReference type="InterPro" id="IPR006162">
    <property type="entry name" value="Ppantetheine_attach_site"/>
</dbReference>
<reference evidence="4 5" key="1">
    <citation type="submission" date="2018-10" db="EMBL/GenBank/DDBJ databases">
        <title>Cohnella sp. M2MS4P-1, whole genome shotgun sequence.</title>
        <authorList>
            <person name="Tuo L."/>
        </authorList>
    </citation>
    <scope>NUCLEOTIDE SEQUENCE [LARGE SCALE GENOMIC DNA]</scope>
    <source>
        <strain evidence="4 5">M2MS4P-1</strain>
    </source>
</reference>
<evidence type="ECO:0000259" key="3">
    <source>
        <dbReference type="PROSITE" id="PS50075"/>
    </source>
</evidence>
<name>A0A494XUY9_9BACL</name>
<dbReference type="Proteomes" id="UP000282076">
    <property type="component" value="Unassembled WGS sequence"/>
</dbReference>
<comment type="caution">
    <text evidence="4">The sequence shown here is derived from an EMBL/GenBank/DDBJ whole genome shotgun (WGS) entry which is preliminary data.</text>
</comment>
<sequence length="90" mass="10512">MGMSKEWKKEEVIDYLRESIAELTEESKDSAPVDIHEPIYDMGVDSMKTIQLIVLIEQHFDINFDDEELIMESFSTIDRITDCIVNKLRS</sequence>
<proteinExistence type="predicted"/>
<dbReference type="InterPro" id="IPR036736">
    <property type="entry name" value="ACP-like_sf"/>
</dbReference>
<feature type="domain" description="Carrier" evidence="3">
    <location>
        <begin position="10"/>
        <end position="88"/>
    </location>
</feature>
<dbReference type="SUPFAM" id="SSF47336">
    <property type="entry name" value="ACP-like"/>
    <property type="match status" value="1"/>
</dbReference>
<evidence type="ECO:0000313" key="5">
    <source>
        <dbReference type="Proteomes" id="UP000282076"/>
    </source>
</evidence>
<evidence type="ECO:0000313" key="4">
    <source>
        <dbReference type="EMBL" id="RKP54431.1"/>
    </source>
</evidence>
<keyword evidence="2" id="KW-0597">Phosphoprotein</keyword>
<dbReference type="PROSITE" id="PS50075">
    <property type="entry name" value="CARRIER"/>
    <property type="match status" value="1"/>
</dbReference>
<accession>A0A494XUY9</accession>
<evidence type="ECO:0000256" key="2">
    <source>
        <dbReference type="ARBA" id="ARBA00022553"/>
    </source>
</evidence>
<protein>
    <submittedName>
        <fullName evidence="4">Acyl carrier protein</fullName>
    </submittedName>
</protein>
<dbReference type="PROSITE" id="PS00012">
    <property type="entry name" value="PHOSPHOPANTETHEINE"/>
    <property type="match status" value="1"/>
</dbReference>
<organism evidence="4 5">
    <name type="scientific">Cohnella endophytica</name>
    <dbReference type="NCBI Taxonomy" id="2419778"/>
    <lineage>
        <taxon>Bacteria</taxon>
        <taxon>Bacillati</taxon>
        <taxon>Bacillota</taxon>
        <taxon>Bacilli</taxon>
        <taxon>Bacillales</taxon>
        <taxon>Paenibacillaceae</taxon>
        <taxon>Cohnella</taxon>
    </lineage>
</organism>
<dbReference type="AlphaFoldDB" id="A0A494XUY9"/>